<organism evidence="10 11">
    <name type="scientific">Aspergillus oryzae</name>
    <name type="common">Yellow koji mold</name>
    <dbReference type="NCBI Taxonomy" id="5062"/>
    <lineage>
        <taxon>Eukaryota</taxon>
        <taxon>Fungi</taxon>
        <taxon>Dikarya</taxon>
        <taxon>Ascomycota</taxon>
        <taxon>Pezizomycotina</taxon>
        <taxon>Eurotiomycetes</taxon>
        <taxon>Eurotiomycetidae</taxon>
        <taxon>Eurotiales</taxon>
        <taxon>Aspergillaceae</taxon>
        <taxon>Aspergillus</taxon>
        <taxon>Aspergillus subgen. Circumdati</taxon>
    </lineage>
</organism>
<keyword evidence="5" id="KW-0408">Iron</keyword>
<dbReference type="EMBL" id="BSYA01000094">
    <property type="protein sequence ID" value="GMG32064.1"/>
    <property type="molecule type" value="Genomic_DNA"/>
</dbReference>
<dbReference type="Pfam" id="PF00173">
    <property type="entry name" value="Cyt-b5"/>
    <property type="match status" value="1"/>
</dbReference>
<dbReference type="Gene3D" id="3.10.120.10">
    <property type="entry name" value="Cytochrome b5-like heme/steroid binding domain"/>
    <property type="match status" value="1"/>
</dbReference>
<evidence type="ECO:0000313" key="10">
    <source>
        <dbReference type="EMBL" id="GMG32064.1"/>
    </source>
</evidence>
<keyword evidence="8" id="KW-0812">Transmembrane</keyword>
<keyword evidence="8" id="KW-1133">Transmembrane helix</keyword>
<dbReference type="GO" id="GO:0016020">
    <property type="term" value="C:membrane"/>
    <property type="evidence" value="ECO:0007669"/>
    <property type="project" value="TreeGrafter"/>
</dbReference>
<dbReference type="AlphaFoldDB" id="A0AAN4YKU1"/>
<keyword evidence="2" id="KW-0349">Heme</keyword>
<evidence type="ECO:0000256" key="7">
    <source>
        <dbReference type="SAM" id="MobiDB-lite"/>
    </source>
</evidence>
<protein>
    <submittedName>
        <fullName evidence="10">Unnamed protein product</fullName>
    </submittedName>
</protein>
<sequence>MIPVTNRLILFSMWDPAKTCQHVIQQLEEKMSTNPCPEEKSSFLGCLCYGTQEIWHRVIQQACGVGLKIREDFRANHGWIDGLNSQAAAETAAQTSSKGFTCALSSVISNFTSVSFILHVNCSVQPKPTIFLTNNYNYVLSTYVSLIHHPLNESSETHQPIVHTNTNSRRRGSPAARRSVSIPTNANTGFGPPHDRKLTQIFFSMSIASPINLLLLSLFAVLVYMQFRPKAPVTLPKGPAPIVFRTFTPTTLLEFNGVDGKPVYLAVRGRVFDVSPGRNFYGPGGPYENFAGRDASRGLACQSFDEEMLTKDLKAPLDDLKDLDAEALENLQSWEERFLEKYLVVGKLVAEGDPEAPKA</sequence>
<evidence type="ECO:0000313" key="11">
    <source>
        <dbReference type="Proteomes" id="UP001165205"/>
    </source>
</evidence>
<evidence type="ECO:0000256" key="3">
    <source>
        <dbReference type="ARBA" id="ARBA00022723"/>
    </source>
</evidence>
<evidence type="ECO:0000256" key="1">
    <source>
        <dbReference type="ARBA" id="ARBA00004240"/>
    </source>
</evidence>
<name>A0AAN4YKU1_ASPOZ</name>
<comment type="subcellular location">
    <subcellularLocation>
        <location evidence="1">Endoplasmic reticulum</location>
    </subcellularLocation>
</comment>
<dbReference type="Proteomes" id="UP001165205">
    <property type="component" value="Unassembled WGS sequence"/>
</dbReference>
<dbReference type="PANTHER" id="PTHR10281:SF72">
    <property type="entry name" value="NEUDESIN"/>
    <property type="match status" value="1"/>
</dbReference>
<evidence type="ECO:0000256" key="6">
    <source>
        <dbReference type="ARBA" id="ARBA00038357"/>
    </source>
</evidence>
<comment type="caution">
    <text evidence="10">The sequence shown here is derived from an EMBL/GenBank/DDBJ whole genome shotgun (WGS) entry which is preliminary data.</text>
</comment>
<keyword evidence="4" id="KW-0256">Endoplasmic reticulum</keyword>
<evidence type="ECO:0000256" key="8">
    <source>
        <dbReference type="SAM" id="Phobius"/>
    </source>
</evidence>
<dbReference type="SMART" id="SM01117">
    <property type="entry name" value="Cyt-b5"/>
    <property type="match status" value="1"/>
</dbReference>
<gene>
    <name evidence="10" type="ORF">Aory04_000783500</name>
</gene>
<dbReference type="PANTHER" id="PTHR10281">
    <property type="entry name" value="MEMBRANE-ASSOCIATED PROGESTERONE RECEPTOR COMPONENT-RELATED"/>
    <property type="match status" value="1"/>
</dbReference>
<accession>A0AAN4YKU1</accession>
<comment type="similarity">
    <text evidence="6">Belongs to the cytochrome b5 family. MAPR subfamily.</text>
</comment>
<evidence type="ECO:0000256" key="4">
    <source>
        <dbReference type="ARBA" id="ARBA00022824"/>
    </source>
</evidence>
<dbReference type="FunFam" id="3.10.120.10:FF:000003">
    <property type="entry name" value="membrane-associated progesterone receptor component 1"/>
    <property type="match status" value="1"/>
</dbReference>
<dbReference type="SUPFAM" id="SSF55856">
    <property type="entry name" value="Cytochrome b5-like heme/steroid binding domain"/>
    <property type="match status" value="1"/>
</dbReference>
<dbReference type="GO" id="GO:0020037">
    <property type="term" value="F:heme binding"/>
    <property type="evidence" value="ECO:0007669"/>
    <property type="project" value="UniProtKB-ARBA"/>
</dbReference>
<evidence type="ECO:0000256" key="2">
    <source>
        <dbReference type="ARBA" id="ARBA00022617"/>
    </source>
</evidence>
<dbReference type="InterPro" id="IPR050577">
    <property type="entry name" value="MAPR/NEUFC/NENF-like"/>
</dbReference>
<evidence type="ECO:0000259" key="9">
    <source>
        <dbReference type="SMART" id="SM01117"/>
    </source>
</evidence>
<feature type="compositionally biased region" description="Polar residues" evidence="7">
    <location>
        <begin position="155"/>
        <end position="167"/>
    </location>
</feature>
<keyword evidence="3" id="KW-0479">Metal-binding</keyword>
<keyword evidence="8" id="KW-0472">Membrane</keyword>
<feature type="domain" description="Cytochrome b5 heme-binding" evidence="9">
    <location>
        <begin position="247"/>
        <end position="349"/>
    </location>
</feature>
<proteinExistence type="inferred from homology"/>
<evidence type="ECO:0000256" key="5">
    <source>
        <dbReference type="ARBA" id="ARBA00023004"/>
    </source>
</evidence>
<reference evidence="10" key="1">
    <citation type="submission" date="2023-04" db="EMBL/GenBank/DDBJ databases">
        <title>Aspergillus oryzae NBRC 4228.</title>
        <authorList>
            <person name="Ichikawa N."/>
            <person name="Sato H."/>
            <person name="Tonouchi N."/>
        </authorList>
    </citation>
    <scope>NUCLEOTIDE SEQUENCE</scope>
    <source>
        <strain evidence="10">NBRC 4228</strain>
    </source>
</reference>
<dbReference type="GO" id="GO:0005783">
    <property type="term" value="C:endoplasmic reticulum"/>
    <property type="evidence" value="ECO:0007669"/>
    <property type="project" value="UniProtKB-SubCell"/>
</dbReference>
<feature type="transmembrane region" description="Helical" evidence="8">
    <location>
        <begin position="201"/>
        <end position="225"/>
    </location>
</feature>
<dbReference type="InterPro" id="IPR001199">
    <property type="entry name" value="Cyt_B5-like_heme/steroid-bd"/>
</dbReference>
<dbReference type="GO" id="GO:0046872">
    <property type="term" value="F:metal ion binding"/>
    <property type="evidence" value="ECO:0007669"/>
    <property type="project" value="UniProtKB-KW"/>
</dbReference>
<dbReference type="InterPro" id="IPR036400">
    <property type="entry name" value="Cyt_B5-like_heme/steroid_sf"/>
</dbReference>
<feature type="region of interest" description="Disordered" evidence="7">
    <location>
        <begin position="155"/>
        <end position="192"/>
    </location>
</feature>